<dbReference type="Proteomes" id="UP001172102">
    <property type="component" value="Unassembled WGS sequence"/>
</dbReference>
<organism evidence="1 2">
    <name type="scientific">Lasiosphaeris hirsuta</name>
    <dbReference type="NCBI Taxonomy" id="260670"/>
    <lineage>
        <taxon>Eukaryota</taxon>
        <taxon>Fungi</taxon>
        <taxon>Dikarya</taxon>
        <taxon>Ascomycota</taxon>
        <taxon>Pezizomycotina</taxon>
        <taxon>Sordariomycetes</taxon>
        <taxon>Sordariomycetidae</taxon>
        <taxon>Sordariales</taxon>
        <taxon>Lasiosphaeriaceae</taxon>
        <taxon>Lasiosphaeris</taxon>
    </lineage>
</organism>
<name>A0AA40BDG1_9PEZI</name>
<evidence type="ECO:0000313" key="1">
    <source>
        <dbReference type="EMBL" id="KAK0732191.1"/>
    </source>
</evidence>
<proteinExistence type="predicted"/>
<accession>A0AA40BDG1</accession>
<dbReference type="InterPro" id="IPR036047">
    <property type="entry name" value="F-box-like_dom_sf"/>
</dbReference>
<gene>
    <name evidence="1" type="ORF">B0H67DRAFT_566874</name>
</gene>
<evidence type="ECO:0008006" key="3">
    <source>
        <dbReference type="Google" id="ProtNLM"/>
    </source>
</evidence>
<comment type="caution">
    <text evidence="1">The sequence shown here is derived from an EMBL/GenBank/DDBJ whole genome shotgun (WGS) entry which is preliminary data.</text>
</comment>
<dbReference type="EMBL" id="JAUKUA010000001">
    <property type="protein sequence ID" value="KAK0732191.1"/>
    <property type="molecule type" value="Genomic_DNA"/>
</dbReference>
<evidence type="ECO:0000313" key="2">
    <source>
        <dbReference type="Proteomes" id="UP001172102"/>
    </source>
</evidence>
<protein>
    <recommendedName>
        <fullName evidence="3">F-box domain-containing protein</fullName>
    </recommendedName>
</protein>
<keyword evidence="2" id="KW-1185">Reference proteome</keyword>
<dbReference type="AlphaFoldDB" id="A0AA40BDG1"/>
<sequence length="413" mass="46837">MAWQSKQQLPLRQKMPTRHLLQACIGALPAEILYMIMDHYLPLESIVALALTCRAFYSGYFPSPANQPLRNSYEAETLLCWFQQDRAQQLERATPGGIFCYDCNRVESLSHRNPCLLPPLDGRMGRAILEYQSPYFISYTRARLVMDRHFDKSAHGLALQDLETTHSYESVAHGVTITGSRRASIINDKLYLHGNTVVHRNHTGSESSVRAFIDHHAGSLVCRHLNTPITKRKHKTNRDGIDCTRSVAELAADRDTGAPFRRGRGRGGIHSCDICHTDYRANVDWDQSRGGWVITIDRWLRLGRCRSPLDPEWHTLAAPRPHDAHAKLMRQYGCAAGMVYNEWMREEVGVSVRAEASFVGLFGLPCWACVGAPTRRVCGWRLGRRKVTDWELKYGVNPPSPEYAGRRETKGIK</sequence>
<reference evidence="1" key="1">
    <citation type="submission" date="2023-06" db="EMBL/GenBank/DDBJ databases">
        <title>Genome-scale phylogeny and comparative genomics of the fungal order Sordariales.</title>
        <authorList>
            <consortium name="Lawrence Berkeley National Laboratory"/>
            <person name="Hensen N."/>
            <person name="Bonometti L."/>
            <person name="Westerberg I."/>
            <person name="Brannstrom I.O."/>
            <person name="Guillou S."/>
            <person name="Cros-Aarteil S."/>
            <person name="Calhoun S."/>
            <person name="Haridas S."/>
            <person name="Kuo A."/>
            <person name="Mondo S."/>
            <person name="Pangilinan J."/>
            <person name="Riley R."/>
            <person name="Labutti K."/>
            <person name="Andreopoulos B."/>
            <person name="Lipzen A."/>
            <person name="Chen C."/>
            <person name="Yanf M."/>
            <person name="Daum C."/>
            <person name="Ng V."/>
            <person name="Clum A."/>
            <person name="Steindorff A."/>
            <person name="Ohm R."/>
            <person name="Martin F."/>
            <person name="Silar P."/>
            <person name="Natvig D."/>
            <person name="Lalanne C."/>
            <person name="Gautier V."/>
            <person name="Ament-Velasquez S.L."/>
            <person name="Kruys A."/>
            <person name="Hutchinson M.I."/>
            <person name="Powell A.J."/>
            <person name="Barry K."/>
            <person name="Miller A.N."/>
            <person name="Grigoriev I.V."/>
            <person name="Debuchy R."/>
            <person name="Gladieux P."/>
            <person name="Thoren M.H."/>
            <person name="Johannesson H."/>
        </authorList>
    </citation>
    <scope>NUCLEOTIDE SEQUENCE</scope>
    <source>
        <strain evidence="1">SMH4607-1</strain>
    </source>
</reference>
<dbReference type="SUPFAM" id="SSF81383">
    <property type="entry name" value="F-box domain"/>
    <property type="match status" value="1"/>
</dbReference>